<dbReference type="PROSITE" id="PS50103">
    <property type="entry name" value="ZF_C3H1"/>
    <property type="match status" value="1"/>
</dbReference>
<feature type="compositionally biased region" description="Polar residues" evidence="3">
    <location>
        <begin position="262"/>
        <end position="274"/>
    </location>
</feature>
<reference evidence="5" key="1">
    <citation type="journal article" date="2021" name="Nat. Commun.">
        <title>Genomic analyses provide insights into spinach domestication and the genetic basis of agronomic traits.</title>
        <authorList>
            <person name="Cai X."/>
            <person name="Sun X."/>
            <person name="Xu C."/>
            <person name="Sun H."/>
            <person name="Wang X."/>
            <person name="Ge C."/>
            <person name="Zhang Z."/>
            <person name="Wang Q."/>
            <person name="Fei Z."/>
            <person name="Jiao C."/>
            <person name="Wang Q."/>
        </authorList>
    </citation>
    <scope>NUCLEOTIDE SEQUENCE [LARGE SCALE GENOMIC DNA]</scope>
    <source>
        <strain evidence="5">cv. Varoflay</strain>
    </source>
</reference>
<dbReference type="PANTHER" id="PTHR38160">
    <property type="entry name" value="ZINC FINGER CCCH DOMAIN-CONTAINING PROTEIN 40"/>
    <property type="match status" value="1"/>
</dbReference>
<dbReference type="GeneID" id="110798978"/>
<evidence type="ECO:0000313" key="6">
    <source>
        <dbReference type="RefSeq" id="XP_021859865.1"/>
    </source>
</evidence>
<evidence type="ECO:0000313" key="7">
    <source>
        <dbReference type="RefSeq" id="XP_021859866.1"/>
    </source>
</evidence>
<dbReference type="KEGG" id="soe:110798978"/>
<dbReference type="InterPro" id="IPR045868">
    <property type="entry name" value="Znf_C3H13/40"/>
</dbReference>
<organism evidence="5 6">
    <name type="scientific">Spinacia oleracea</name>
    <name type="common">Spinach</name>
    <dbReference type="NCBI Taxonomy" id="3562"/>
    <lineage>
        <taxon>Eukaryota</taxon>
        <taxon>Viridiplantae</taxon>
        <taxon>Streptophyta</taxon>
        <taxon>Embryophyta</taxon>
        <taxon>Tracheophyta</taxon>
        <taxon>Spermatophyta</taxon>
        <taxon>Magnoliopsida</taxon>
        <taxon>eudicotyledons</taxon>
        <taxon>Gunneridae</taxon>
        <taxon>Pentapetalae</taxon>
        <taxon>Caryophyllales</taxon>
        <taxon>Chenopodiaceae</taxon>
        <taxon>Chenopodioideae</taxon>
        <taxon>Anserineae</taxon>
        <taxon>Spinacia</taxon>
    </lineage>
</organism>
<keyword evidence="1" id="KW-0863">Zinc-finger</keyword>
<dbReference type="OrthoDB" id="665283at2759"/>
<feature type="domain" description="C3H1-type" evidence="4">
    <location>
        <begin position="7"/>
        <end position="33"/>
    </location>
</feature>
<proteinExistence type="predicted"/>
<protein>
    <submittedName>
        <fullName evidence="6 7">Zinc finger CCCH domain-containing protein 13 isoform X1</fullName>
    </submittedName>
</protein>
<evidence type="ECO:0000256" key="2">
    <source>
        <dbReference type="SAM" id="Coils"/>
    </source>
</evidence>
<dbReference type="PANTHER" id="PTHR38160:SF1">
    <property type="entry name" value="ZINC FINGER CCCH DOMAIN-CONTAINING PROTEIN 40"/>
    <property type="match status" value="1"/>
</dbReference>
<evidence type="ECO:0000256" key="1">
    <source>
        <dbReference type="PROSITE-ProRule" id="PRU00723"/>
    </source>
</evidence>
<feature type="coiled-coil region" evidence="2">
    <location>
        <begin position="130"/>
        <end position="223"/>
    </location>
</feature>
<keyword evidence="2" id="KW-0175">Coiled coil</keyword>
<feature type="zinc finger region" description="C3H1-type" evidence="1">
    <location>
        <begin position="7"/>
        <end position="33"/>
    </location>
</feature>
<dbReference type="GO" id="GO:0008270">
    <property type="term" value="F:zinc ion binding"/>
    <property type="evidence" value="ECO:0007669"/>
    <property type="project" value="UniProtKB-KW"/>
</dbReference>
<keyword evidence="5" id="KW-1185">Reference proteome</keyword>
<evidence type="ECO:0000256" key="3">
    <source>
        <dbReference type="SAM" id="MobiDB-lite"/>
    </source>
</evidence>
<dbReference type="InterPro" id="IPR000571">
    <property type="entry name" value="Znf_CCCH"/>
</dbReference>
<evidence type="ECO:0000313" key="5">
    <source>
        <dbReference type="Proteomes" id="UP000813463"/>
    </source>
</evidence>
<feature type="compositionally biased region" description="Basic and acidic residues" evidence="3">
    <location>
        <begin position="109"/>
        <end position="125"/>
    </location>
</feature>
<dbReference type="Proteomes" id="UP000813463">
    <property type="component" value="Chromosome 4"/>
</dbReference>
<keyword evidence="1" id="KW-0862">Zinc</keyword>
<dbReference type="RefSeq" id="XP_021859866.1">
    <property type="nucleotide sequence ID" value="XM_022004174.1"/>
</dbReference>
<gene>
    <name evidence="6 7" type="primary">LOC110798978</name>
</gene>
<name>A0A9R0J4H4_SPIOL</name>
<feature type="region of interest" description="Disordered" evidence="3">
    <location>
        <begin position="51"/>
        <end position="125"/>
    </location>
</feature>
<dbReference type="AlphaFoldDB" id="A0A9R0J4H4"/>
<dbReference type="Gene3D" id="4.10.1000.10">
    <property type="entry name" value="Zinc finger, CCCH-type"/>
    <property type="match status" value="1"/>
</dbReference>
<accession>A0A9R0J4H4</accession>
<keyword evidence="1" id="KW-0479">Metal-binding</keyword>
<evidence type="ECO:0000259" key="4">
    <source>
        <dbReference type="PROSITE" id="PS50103"/>
    </source>
</evidence>
<sequence length="425" mass="48130">MMVETKPFKTKLCVLYGRGRCARETCTFAHGDSELRRFSASLPDRRIDRDNDLRSKLDRKRSPLRRCSPERDARGSHAYKRISPSHPSKRRKLRTHEYLEGPNGFSEGSKNEEGSADSRKDKMHVSGESRKMLEDELKQIQYEVDVLFNQKSQMEIELEERVQEADSLSSKIQDLEAQLAGEKDKSKRVDSKIKKLVRAHVHHTRLQDEVKRSQLQLEQLVGQLVRDATPFSAIEKLNVNINHEEKVLELKDSVPSVRKQPHSSMEASQGLKSVSVAENTARGNGVRVLGSSRNPLVRIDCQQEAEIRNKRKDVAGPYTESNPRMRNNASKHFDPLDKQVKSLESSLVAPPTSMAAHAVDDFIELMEAEENPEVLGTPTNFGSSLPFLLPPLPTMSQNNYFQDEGNDANVDVDGHEEDIEEVDIV</sequence>
<feature type="region of interest" description="Disordered" evidence="3">
    <location>
        <begin position="253"/>
        <end position="274"/>
    </location>
</feature>
<reference evidence="6 7" key="2">
    <citation type="submission" date="2025-04" db="UniProtKB">
        <authorList>
            <consortium name="RefSeq"/>
        </authorList>
    </citation>
    <scope>IDENTIFICATION</scope>
</reference>
<dbReference type="RefSeq" id="XP_021859865.1">
    <property type="nucleotide sequence ID" value="XM_022004173.1"/>
</dbReference>